<dbReference type="Proteomes" id="UP000821845">
    <property type="component" value="Chromosome 5"/>
</dbReference>
<name>A0ACB7SAP1_HYAAI</name>
<evidence type="ECO:0000313" key="2">
    <source>
        <dbReference type="Proteomes" id="UP000821845"/>
    </source>
</evidence>
<accession>A0ACB7SAP1</accession>
<proteinExistence type="predicted"/>
<sequence length="161" mass="17548">MPYVMPYSSQGEDALQPDGLGNFPGTEPIASNDPAYFQYGNAAQQRLLPPDTSRGTVIEPDELDVHWRPCRPTDTPPLLLPKNSWPRRDPTRQLLPPARPSTPLEGGGGGGSYVLHLGPAARRRCGPDRPRAGSSSNRGATPEVKGSRTFPRARRNRIDCP</sequence>
<protein>
    <submittedName>
        <fullName evidence="1">Uncharacterized protein</fullName>
    </submittedName>
</protein>
<gene>
    <name evidence="1" type="ORF">HPB50_026985</name>
</gene>
<comment type="caution">
    <text evidence="1">The sequence shown here is derived from an EMBL/GenBank/DDBJ whole genome shotgun (WGS) entry which is preliminary data.</text>
</comment>
<keyword evidence="2" id="KW-1185">Reference proteome</keyword>
<evidence type="ECO:0000313" key="1">
    <source>
        <dbReference type="EMBL" id="KAH6931680.1"/>
    </source>
</evidence>
<reference evidence="1" key="1">
    <citation type="submission" date="2020-05" db="EMBL/GenBank/DDBJ databases">
        <title>Large-scale comparative analyses of tick genomes elucidate their genetic diversity and vector capacities.</title>
        <authorList>
            <person name="Jia N."/>
            <person name="Wang J."/>
            <person name="Shi W."/>
            <person name="Du L."/>
            <person name="Sun Y."/>
            <person name="Zhan W."/>
            <person name="Jiang J."/>
            <person name="Wang Q."/>
            <person name="Zhang B."/>
            <person name="Ji P."/>
            <person name="Sakyi L.B."/>
            <person name="Cui X."/>
            <person name="Yuan T."/>
            <person name="Jiang B."/>
            <person name="Yang W."/>
            <person name="Lam T.T.-Y."/>
            <person name="Chang Q."/>
            <person name="Ding S."/>
            <person name="Wang X."/>
            <person name="Zhu J."/>
            <person name="Ruan X."/>
            <person name="Zhao L."/>
            <person name="Wei J."/>
            <person name="Que T."/>
            <person name="Du C."/>
            <person name="Cheng J."/>
            <person name="Dai P."/>
            <person name="Han X."/>
            <person name="Huang E."/>
            <person name="Gao Y."/>
            <person name="Liu J."/>
            <person name="Shao H."/>
            <person name="Ye R."/>
            <person name="Li L."/>
            <person name="Wei W."/>
            <person name="Wang X."/>
            <person name="Wang C."/>
            <person name="Yang T."/>
            <person name="Huo Q."/>
            <person name="Li W."/>
            <person name="Guo W."/>
            <person name="Chen H."/>
            <person name="Zhou L."/>
            <person name="Ni X."/>
            <person name="Tian J."/>
            <person name="Zhou Y."/>
            <person name="Sheng Y."/>
            <person name="Liu T."/>
            <person name="Pan Y."/>
            <person name="Xia L."/>
            <person name="Li J."/>
            <person name="Zhao F."/>
            <person name="Cao W."/>
        </authorList>
    </citation>
    <scope>NUCLEOTIDE SEQUENCE</scope>
    <source>
        <strain evidence="1">Hyas-2018</strain>
    </source>
</reference>
<dbReference type="EMBL" id="CM023485">
    <property type="protein sequence ID" value="KAH6931680.1"/>
    <property type="molecule type" value="Genomic_DNA"/>
</dbReference>
<organism evidence="1 2">
    <name type="scientific">Hyalomma asiaticum</name>
    <name type="common">Tick</name>
    <dbReference type="NCBI Taxonomy" id="266040"/>
    <lineage>
        <taxon>Eukaryota</taxon>
        <taxon>Metazoa</taxon>
        <taxon>Ecdysozoa</taxon>
        <taxon>Arthropoda</taxon>
        <taxon>Chelicerata</taxon>
        <taxon>Arachnida</taxon>
        <taxon>Acari</taxon>
        <taxon>Parasitiformes</taxon>
        <taxon>Ixodida</taxon>
        <taxon>Ixodoidea</taxon>
        <taxon>Ixodidae</taxon>
        <taxon>Hyalomminae</taxon>
        <taxon>Hyalomma</taxon>
    </lineage>
</organism>